<dbReference type="InterPro" id="IPR002483">
    <property type="entry name" value="PWI_dom"/>
</dbReference>
<dbReference type="PROSITE" id="PS51025">
    <property type="entry name" value="PWI"/>
    <property type="match status" value="1"/>
</dbReference>
<evidence type="ECO:0000256" key="2">
    <source>
        <dbReference type="SAM" id="MobiDB-lite"/>
    </source>
</evidence>
<feature type="region of interest" description="Disordered" evidence="2">
    <location>
        <begin position="271"/>
        <end position="399"/>
    </location>
</feature>
<dbReference type="SUPFAM" id="SSF101233">
    <property type="entry name" value="PWI domain"/>
    <property type="match status" value="1"/>
</dbReference>
<gene>
    <name evidence="4" type="ORF">F5147DRAFT_648800</name>
</gene>
<dbReference type="EMBL" id="JABBWM010000005">
    <property type="protein sequence ID" value="KAG2117235.1"/>
    <property type="molecule type" value="Genomic_DNA"/>
</dbReference>
<dbReference type="GO" id="GO:0006397">
    <property type="term" value="P:mRNA processing"/>
    <property type="evidence" value="ECO:0007669"/>
    <property type="project" value="UniProtKB-KW"/>
</dbReference>
<dbReference type="PANTHER" id="PTHR23148">
    <property type="entry name" value="SERINE/ARGININE REGULATED NUCLEAR MATRIX PROTEIN"/>
    <property type="match status" value="1"/>
</dbReference>
<dbReference type="InterPro" id="IPR036483">
    <property type="entry name" value="PWI_dom_sf"/>
</dbReference>
<feature type="compositionally biased region" description="Basic and acidic residues" evidence="2">
    <location>
        <begin position="300"/>
        <end position="309"/>
    </location>
</feature>
<organism evidence="4 5">
    <name type="scientific">Suillus discolor</name>
    <dbReference type="NCBI Taxonomy" id="1912936"/>
    <lineage>
        <taxon>Eukaryota</taxon>
        <taxon>Fungi</taxon>
        <taxon>Dikarya</taxon>
        <taxon>Basidiomycota</taxon>
        <taxon>Agaricomycotina</taxon>
        <taxon>Agaricomycetes</taxon>
        <taxon>Agaricomycetidae</taxon>
        <taxon>Boletales</taxon>
        <taxon>Suillineae</taxon>
        <taxon>Suillaceae</taxon>
        <taxon>Suillus</taxon>
    </lineage>
</organism>
<dbReference type="GO" id="GO:0003723">
    <property type="term" value="F:RNA binding"/>
    <property type="evidence" value="ECO:0007669"/>
    <property type="project" value="TreeGrafter"/>
</dbReference>
<dbReference type="GO" id="GO:0048024">
    <property type="term" value="P:regulation of mRNA splicing, via spliceosome"/>
    <property type="evidence" value="ECO:0007669"/>
    <property type="project" value="TreeGrafter"/>
</dbReference>
<dbReference type="AlphaFoldDB" id="A0A9P7FFU8"/>
<dbReference type="RefSeq" id="XP_041298124.1">
    <property type="nucleotide sequence ID" value="XM_041433300.1"/>
</dbReference>
<comment type="caution">
    <text evidence="4">The sequence shown here is derived from an EMBL/GenBank/DDBJ whole genome shotgun (WGS) entry which is preliminary data.</text>
</comment>
<dbReference type="GO" id="GO:0005681">
    <property type="term" value="C:spliceosomal complex"/>
    <property type="evidence" value="ECO:0007669"/>
    <property type="project" value="TreeGrafter"/>
</dbReference>
<dbReference type="OrthoDB" id="163257at2759"/>
<evidence type="ECO:0000313" key="4">
    <source>
        <dbReference type="EMBL" id="KAG2117235.1"/>
    </source>
</evidence>
<dbReference type="InterPro" id="IPR052225">
    <property type="entry name" value="Ser/Arg_repetitive_matrix"/>
</dbReference>
<evidence type="ECO:0000313" key="5">
    <source>
        <dbReference type="Proteomes" id="UP000823399"/>
    </source>
</evidence>
<keyword evidence="5" id="KW-1185">Reference proteome</keyword>
<feature type="compositionally biased region" description="Basic residues" evidence="2">
    <location>
        <begin position="276"/>
        <end position="299"/>
    </location>
</feature>
<feature type="compositionally biased region" description="Basic and acidic residues" evidence="2">
    <location>
        <begin position="323"/>
        <end position="332"/>
    </location>
</feature>
<proteinExistence type="predicted"/>
<accession>A0A9P7FFU8</accession>
<keyword evidence="1" id="KW-0507">mRNA processing</keyword>
<evidence type="ECO:0000259" key="3">
    <source>
        <dbReference type="PROSITE" id="PS51025"/>
    </source>
</evidence>
<dbReference type="Gene3D" id="1.20.1390.10">
    <property type="entry name" value="PWI domain"/>
    <property type="match status" value="1"/>
</dbReference>
<evidence type="ECO:0000256" key="1">
    <source>
        <dbReference type="ARBA" id="ARBA00022664"/>
    </source>
</evidence>
<dbReference type="Proteomes" id="UP000823399">
    <property type="component" value="Unassembled WGS sequence"/>
</dbReference>
<name>A0A9P7FFU8_9AGAM</name>
<sequence>MADAGFFKGTSADQDRRFSDKELKLLKSMKFPSEFDKKVDLKKVNLNVIRPWIAKKVTELVGFEDEVVVEYAMGLLDDPNHTTPDPKKMQINLTGFLTASTPSFMTALWSLLLEAQEHPAGVPQTFVEEKKEEMRKAREGDAAGAEGVGAEAEADLKVVAEAETTVGVDVVAAVLVAGYLVVHRPIAGAPHLRTLHLTQGVPDLRLLPSDVRALRGVPDLAVLYVRHRLNLDLCRLRHQGDGDGLPVTRVRLHEDSDEKEIAEVPRFSVSRSATRYARRRSPSPRRRVSISRSPVRRRVTRDEAGDGGKGKRPARRSPSSSRMDVDRLRITDEPLPQNARGELKIKGQARRNKWDNADRDDGGLEQHDLEKREKELKERALRNKVVRTRKGSSGAGGSG</sequence>
<dbReference type="Pfam" id="PF01480">
    <property type="entry name" value="PWI"/>
    <property type="match status" value="1"/>
</dbReference>
<protein>
    <recommendedName>
        <fullName evidence="3">PWI domain-containing protein</fullName>
    </recommendedName>
</protein>
<dbReference type="PANTHER" id="PTHR23148:SF0">
    <property type="entry name" value="SERINE_ARGININE REPETITIVE MATRIX PROTEIN 1"/>
    <property type="match status" value="1"/>
</dbReference>
<dbReference type="GeneID" id="64695559"/>
<feature type="domain" description="PWI" evidence="3">
    <location>
        <begin position="28"/>
        <end position="129"/>
    </location>
</feature>
<feature type="compositionally biased region" description="Basic and acidic residues" evidence="2">
    <location>
        <begin position="352"/>
        <end position="381"/>
    </location>
</feature>
<reference evidence="4" key="1">
    <citation type="journal article" date="2020" name="New Phytol.">
        <title>Comparative genomics reveals dynamic genome evolution in host specialist ectomycorrhizal fungi.</title>
        <authorList>
            <person name="Lofgren L.A."/>
            <person name="Nguyen N.H."/>
            <person name="Vilgalys R."/>
            <person name="Ruytinx J."/>
            <person name="Liao H.L."/>
            <person name="Branco S."/>
            <person name="Kuo A."/>
            <person name="LaButti K."/>
            <person name="Lipzen A."/>
            <person name="Andreopoulos W."/>
            <person name="Pangilinan J."/>
            <person name="Riley R."/>
            <person name="Hundley H."/>
            <person name="Na H."/>
            <person name="Barry K."/>
            <person name="Grigoriev I.V."/>
            <person name="Stajich J.E."/>
            <person name="Kennedy P.G."/>
        </authorList>
    </citation>
    <scope>NUCLEOTIDE SEQUENCE</scope>
    <source>
        <strain evidence="4">FC423</strain>
    </source>
</reference>
<dbReference type="SMART" id="SM00311">
    <property type="entry name" value="PWI"/>
    <property type="match status" value="1"/>
</dbReference>